<dbReference type="GO" id="GO:0005739">
    <property type="term" value="C:mitochondrion"/>
    <property type="evidence" value="ECO:0007669"/>
    <property type="project" value="TreeGrafter"/>
</dbReference>
<keyword evidence="4" id="KW-0175">Coiled coil</keyword>
<dbReference type="PANTHER" id="PTHR21377">
    <property type="entry name" value="PROTEIN FAM210B, MITOCHONDRIAL"/>
    <property type="match status" value="1"/>
</dbReference>
<dbReference type="EMBL" id="OX395132">
    <property type="protein sequence ID" value="CAI5779784.1"/>
    <property type="molecule type" value="Genomic_DNA"/>
</dbReference>
<sequence length="370" mass="42664">MRLAAKDYKPQRREVSLERPPAASRLWWDVPLFERFSSSWKLKNPYTESVDKGIVPVIDFLFLRVLGKGAVYNSIFNMLLPSTKMQKPFQLVYRTYWMPYRSCIFPFLKGKASLLNTRQKMVSLALSSQHQCLHASAAVCVSKERQFLAMASSQLEDHRNKELEREIHTKPSGNLAQKDSVEPNSVELDPLQDKSISLVQRFKRTFKQYGKVMIPVHLLTSSIWFGIFYYAALKGINVVPFLEFIGLPESIVNILKHSQSGNALTAYAMYKIATPARYTVTLGGTSITVKYLRKQGYMSTPPLVKDYIQDRMEETKERLSGKMEETRDMISGKMEETKERLTGKMEETKERITEKIQETKDKVSFIKKKE</sequence>
<comment type="subcellular location">
    <subcellularLocation>
        <location evidence="1">Membrane</location>
        <topology evidence="1">Single-pass membrane protein</topology>
    </subcellularLocation>
</comment>
<dbReference type="GO" id="GO:0016020">
    <property type="term" value="C:membrane"/>
    <property type="evidence" value="ECO:0007669"/>
    <property type="project" value="UniProtKB-SubCell"/>
</dbReference>
<evidence type="ECO:0000313" key="9">
    <source>
        <dbReference type="EMBL" id="CAI5779784.1"/>
    </source>
</evidence>
<proteinExistence type="predicted"/>
<evidence type="ECO:0000256" key="6">
    <source>
        <dbReference type="SAM" id="MobiDB-lite"/>
    </source>
</evidence>
<name>A0AA35P990_9SAUR</name>
<dbReference type="PANTHER" id="PTHR21377:SF1">
    <property type="entry name" value="PROTEIN FAM210A"/>
    <property type="match status" value="1"/>
</dbReference>
<evidence type="ECO:0000256" key="4">
    <source>
        <dbReference type="ARBA" id="ARBA00023054"/>
    </source>
</evidence>
<evidence type="ECO:0000256" key="5">
    <source>
        <dbReference type="ARBA" id="ARBA00023136"/>
    </source>
</evidence>
<keyword evidence="2 7" id="KW-0812">Transmembrane</keyword>
<evidence type="ECO:0000256" key="1">
    <source>
        <dbReference type="ARBA" id="ARBA00004167"/>
    </source>
</evidence>
<dbReference type="InterPro" id="IPR009688">
    <property type="entry name" value="FAM210A/B-like_dom"/>
</dbReference>
<keyword evidence="3 7" id="KW-1133">Transmembrane helix</keyword>
<evidence type="ECO:0000313" key="10">
    <source>
        <dbReference type="Proteomes" id="UP001178461"/>
    </source>
</evidence>
<keyword evidence="10" id="KW-1185">Reference proteome</keyword>
<evidence type="ECO:0000256" key="3">
    <source>
        <dbReference type="ARBA" id="ARBA00022989"/>
    </source>
</evidence>
<dbReference type="AlphaFoldDB" id="A0AA35P990"/>
<reference evidence="9" key="1">
    <citation type="submission" date="2022-12" db="EMBL/GenBank/DDBJ databases">
        <authorList>
            <person name="Alioto T."/>
            <person name="Alioto T."/>
            <person name="Gomez Garrido J."/>
        </authorList>
    </citation>
    <scope>NUCLEOTIDE SEQUENCE</scope>
</reference>
<gene>
    <name evidence="9" type="ORF">PODLI_1B003672</name>
</gene>
<protein>
    <submittedName>
        <fullName evidence="9">DUF1279 domain-containing protein</fullName>
    </submittedName>
</protein>
<feature type="region of interest" description="Disordered" evidence="6">
    <location>
        <begin position="317"/>
        <end position="353"/>
    </location>
</feature>
<dbReference type="Pfam" id="PF06916">
    <property type="entry name" value="FAM210A-B_dom"/>
    <property type="match status" value="1"/>
</dbReference>
<dbReference type="Proteomes" id="UP001178461">
    <property type="component" value="Chromosome 7"/>
</dbReference>
<evidence type="ECO:0000259" key="8">
    <source>
        <dbReference type="Pfam" id="PF06916"/>
    </source>
</evidence>
<feature type="domain" description="DUF1279" evidence="8">
    <location>
        <begin position="200"/>
        <end position="286"/>
    </location>
</feature>
<accession>A0AA35P990</accession>
<evidence type="ECO:0000256" key="7">
    <source>
        <dbReference type="SAM" id="Phobius"/>
    </source>
</evidence>
<organism evidence="9 10">
    <name type="scientific">Podarcis lilfordi</name>
    <name type="common">Lilford's wall lizard</name>
    <dbReference type="NCBI Taxonomy" id="74358"/>
    <lineage>
        <taxon>Eukaryota</taxon>
        <taxon>Metazoa</taxon>
        <taxon>Chordata</taxon>
        <taxon>Craniata</taxon>
        <taxon>Vertebrata</taxon>
        <taxon>Euteleostomi</taxon>
        <taxon>Lepidosauria</taxon>
        <taxon>Squamata</taxon>
        <taxon>Bifurcata</taxon>
        <taxon>Unidentata</taxon>
        <taxon>Episquamata</taxon>
        <taxon>Laterata</taxon>
        <taxon>Lacertibaenia</taxon>
        <taxon>Lacertidae</taxon>
        <taxon>Podarcis</taxon>
    </lineage>
</organism>
<keyword evidence="5 7" id="KW-0472">Membrane</keyword>
<feature type="transmembrane region" description="Helical" evidence="7">
    <location>
        <begin position="212"/>
        <end position="232"/>
    </location>
</feature>
<dbReference type="Gene3D" id="6.10.140.1430">
    <property type="match status" value="1"/>
</dbReference>
<dbReference type="InterPro" id="IPR045866">
    <property type="entry name" value="FAM210A/B-like"/>
</dbReference>
<evidence type="ECO:0000256" key="2">
    <source>
        <dbReference type="ARBA" id="ARBA00022692"/>
    </source>
</evidence>
<dbReference type="SUPFAM" id="SSF58113">
    <property type="entry name" value="Apolipoprotein A-I"/>
    <property type="match status" value="1"/>
</dbReference>